<accession>A0ABN2RU08</accession>
<dbReference type="EMBL" id="BAAANN010000025">
    <property type="protein sequence ID" value="GAA1974503.1"/>
    <property type="molecule type" value="Genomic_DNA"/>
</dbReference>
<keyword evidence="2" id="KW-1185">Reference proteome</keyword>
<comment type="caution">
    <text evidence="1">The sequence shown here is derived from an EMBL/GenBank/DDBJ whole genome shotgun (WGS) entry which is preliminary data.</text>
</comment>
<evidence type="ECO:0000313" key="2">
    <source>
        <dbReference type="Proteomes" id="UP001501116"/>
    </source>
</evidence>
<dbReference type="NCBIfam" id="NF041510">
    <property type="entry name" value="AMED_5909_fam"/>
    <property type="match status" value="1"/>
</dbReference>
<organism evidence="1 2">
    <name type="scientific">Amycolatopsis minnesotensis</name>
    <dbReference type="NCBI Taxonomy" id="337894"/>
    <lineage>
        <taxon>Bacteria</taxon>
        <taxon>Bacillati</taxon>
        <taxon>Actinomycetota</taxon>
        <taxon>Actinomycetes</taxon>
        <taxon>Pseudonocardiales</taxon>
        <taxon>Pseudonocardiaceae</taxon>
        <taxon>Amycolatopsis</taxon>
    </lineage>
</organism>
<gene>
    <name evidence="1" type="ORF">GCM10009754_57050</name>
</gene>
<proteinExistence type="predicted"/>
<name>A0ABN2RU08_9PSEU</name>
<evidence type="ECO:0000313" key="1">
    <source>
        <dbReference type="EMBL" id="GAA1974503.1"/>
    </source>
</evidence>
<dbReference type="InterPro" id="IPR048152">
    <property type="entry name" value="AMED_5909-like"/>
</dbReference>
<dbReference type="Proteomes" id="UP001501116">
    <property type="component" value="Unassembled WGS sequence"/>
</dbReference>
<reference evidence="1 2" key="1">
    <citation type="journal article" date="2019" name="Int. J. Syst. Evol. Microbiol.">
        <title>The Global Catalogue of Microorganisms (GCM) 10K type strain sequencing project: providing services to taxonomists for standard genome sequencing and annotation.</title>
        <authorList>
            <consortium name="The Broad Institute Genomics Platform"/>
            <consortium name="The Broad Institute Genome Sequencing Center for Infectious Disease"/>
            <person name="Wu L."/>
            <person name="Ma J."/>
        </authorList>
    </citation>
    <scope>NUCLEOTIDE SEQUENCE [LARGE SCALE GENOMIC DNA]</scope>
    <source>
        <strain evidence="1 2">JCM 14545</strain>
    </source>
</reference>
<protein>
    <submittedName>
        <fullName evidence="1">Uncharacterized protein</fullName>
    </submittedName>
</protein>
<sequence length="86" mass="10377">MMEVETETMPITLEAAARYSRERRPAHDAPVVDWIRHRKMQVELYKRVAEKDIENRKDALRLLATIKYTLEDMRERYARGQREWAS</sequence>